<dbReference type="EMBL" id="FZMP01000010">
    <property type="protein sequence ID" value="SNQ59138.1"/>
    <property type="molecule type" value="Genomic_DNA"/>
</dbReference>
<dbReference type="AlphaFoldDB" id="A0A284VIP7"/>
<keyword evidence="1" id="KW-0812">Transmembrane</keyword>
<accession>A0A284VIP7</accession>
<feature type="transmembrane region" description="Helical" evidence="1">
    <location>
        <begin position="61"/>
        <end position="81"/>
    </location>
</feature>
<keyword evidence="1" id="KW-1133">Transmembrane helix</keyword>
<dbReference type="Proteomes" id="UP000218615">
    <property type="component" value="Unassembled WGS sequence"/>
</dbReference>
<reference evidence="3" key="1">
    <citation type="submission" date="2017-06" db="EMBL/GenBank/DDBJ databases">
        <authorList>
            <person name="Cremers G."/>
        </authorList>
    </citation>
    <scope>NUCLEOTIDE SEQUENCE [LARGE SCALE GENOMIC DNA]</scope>
</reference>
<feature type="transmembrane region" description="Helical" evidence="1">
    <location>
        <begin position="12"/>
        <end position="40"/>
    </location>
</feature>
<keyword evidence="3" id="KW-1185">Reference proteome</keyword>
<evidence type="ECO:0000313" key="3">
    <source>
        <dbReference type="Proteomes" id="UP000218615"/>
    </source>
</evidence>
<organism evidence="2 3">
    <name type="scientific">Candidatus Methanoperedens nitratireducens</name>
    <dbReference type="NCBI Taxonomy" id="1392998"/>
    <lineage>
        <taxon>Archaea</taxon>
        <taxon>Methanobacteriati</taxon>
        <taxon>Methanobacteriota</taxon>
        <taxon>Stenosarchaea group</taxon>
        <taxon>Methanomicrobia</taxon>
        <taxon>Methanosarcinales</taxon>
        <taxon>ANME-2 cluster</taxon>
        <taxon>Candidatus Methanoperedentaceae</taxon>
        <taxon>Candidatus Methanoperedens</taxon>
    </lineage>
</organism>
<evidence type="ECO:0000313" key="2">
    <source>
        <dbReference type="EMBL" id="SNQ59138.1"/>
    </source>
</evidence>
<protein>
    <submittedName>
        <fullName evidence="2">Uncharacterized protein</fullName>
    </submittedName>
</protein>
<sequence length="85" mass="8835">MYSSGFLDTGVGVGVGLGVVGTTVGCTVSVTVGVAVGVGVPAGGLTHPRKANNRIIRIIEINFMFFILTSLMILLLINNLIDLLF</sequence>
<evidence type="ECO:0000256" key="1">
    <source>
        <dbReference type="SAM" id="Phobius"/>
    </source>
</evidence>
<proteinExistence type="predicted"/>
<gene>
    <name evidence="2" type="ORF">MNV_1070028</name>
</gene>
<name>A0A284VIP7_9EURY</name>
<keyword evidence="1" id="KW-0472">Membrane</keyword>